<proteinExistence type="predicted"/>
<evidence type="ECO:0000313" key="1">
    <source>
        <dbReference type="EMBL" id="KAJ1970805.1"/>
    </source>
</evidence>
<feature type="non-terminal residue" evidence="1">
    <location>
        <position position="64"/>
    </location>
</feature>
<organism evidence="1 2">
    <name type="scientific">Dimargaris verticillata</name>
    <dbReference type="NCBI Taxonomy" id="2761393"/>
    <lineage>
        <taxon>Eukaryota</taxon>
        <taxon>Fungi</taxon>
        <taxon>Fungi incertae sedis</taxon>
        <taxon>Zoopagomycota</taxon>
        <taxon>Kickxellomycotina</taxon>
        <taxon>Dimargaritomycetes</taxon>
        <taxon>Dimargaritales</taxon>
        <taxon>Dimargaritaceae</taxon>
        <taxon>Dimargaris</taxon>
    </lineage>
</organism>
<keyword evidence="2" id="KW-1185">Reference proteome</keyword>
<dbReference type="EMBL" id="JANBQB010001618">
    <property type="protein sequence ID" value="KAJ1970805.1"/>
    <property type="molecule type" value="Genomic_DNA"/>
</dbReference>
<accession>A0A9W8B1D7</accession>
<reference evidence="1" key="1">
    <citation type="submission" date="2022-07" db="EMBL/GenBank/DDBJ databases">
        <title>Phylogenomic reconstructions and comparative analyses of Kickxellomycotina fungi.</title>
        <authorList>
            <person name="Reynolds N.K."/>
            <person name="Stajich J.E."/>
            <person name="Barry K."/>
            <person name="Grigoriev I.V."/>
            <person name="Crous P."/>
            <person name="Smith M.E."/>
        </authorList>
    </citation>
    <scope>NUCLEOTIDE SEQUENCE</scope>
    <source>
        <strain evidence="1">RSA 567</strain>
    </source>
</reference>
<gene>
    <name evidence="1" type="ORF">H4R34_005948</name>
</gene>
<name>A0A9W8B1D7_9FUNG</name>
<protein>
    <submittedName>
        <fullName evidence="1">Uncharacterized protein</fullName>
    </submittedName>
</protein>
<sequence>MNIPHVLDEHSASQSLLDFYKDRLERALTDQDSLKHQVDQCKILQSDYNQVQLELQQRLVELAE</sequence>
<dbReference type="Proteomes" id="UP001151582">
    <property type="component" value="Unassembled WGS sequence"/>
</dbReference>
<evidence type="ECO:0000313" key="2">
    <source>
        <dbReference type="Proteomes" id="UP001151582"/>
    </source>
</evidence>
<comment type="caution">
    <text evidence="1">The sequence shown here is derived from an EMBL/GenBank/DDBJ whole genome shotgun (WGS) entry which is preliminary data.</text>
</comment>
<dbReference type="AlphaFoldDB" id="A0A9W8B1D7"/>